<comment type="caution">
    <text evidence="10">The sequence shown here is derived from an EMBL/GenBank/DDBJ whole genome shotgun (WGS) entry which is preliminary data.</text>
</comment>
<feature type="transmembrane region" description="Helical" evidence="7">
    <location>
        <begin position="235"/>
        <end position="254"/>
    </location>
</feature>
<reference evidence="11" key="1">
    <citation type="submission" date="2023-07" db="EMBL/GenBank/DDBJ databases">
        <title>Genome sequencing of Purple Non-Sulfur Bacteria from various extreme environments.</title>
        <authorList>
            <person name="Mayer M."/>
        </authorList>
    </citation>
    <scope>NUCLEOTIDE SEQUENCE [LARGE SCALE GENOMIC DNA]</scope>
    <source>
        <strain evidence="11">DSM 17935</strain>
    </source>
</reference>
<keyword evidence="3 7" id="KW-0812">Transmembrane</keyword>
<evidence type="ECO:0000259" key="8">
    <source>
        <dbReference type="Pfam" id="PF06738"/>
    </source>
</evidence>
<feature type="transmembrane region" description="Helical" evidence="7">
    <location>
        <begin position="325"/>
        <end position="343"/>
    </location>
</feature>
<name>A0ABT3HHW6_9HYPH</name>
<gene>
    <name evidence="10" type="ORF">M2319_004365</name>
</gene>
<evidence type="ECO:0000313" key="11">
    <source>
        <dbReference type="Proteomes" id="UP001209755"/>
    </source>
</evidence>
<dbReference type="Pfam" id="PF12821">
    <property type="entry name" value="ThrE_2"/>
    <property type="match status" value="1"/>
</dbReference>
<feature type="transmembrane region" description="Helical" evidence="7">
    <location>
        <begin position="355"/>
        <end position="379"/>
    </location>
</feature>
<evidence type="ECO:0000256" key="1">
    <source>
        <dbReference type="ARBA" id="ARBA00004651"/>
    </source>
</evidence>
<dbReference type="Proteomes" id="UP001209755">
    <property type="component" value="Unassembled WGS sequence"/>
</dbReference>
<dbReference type="Pfam" id="PF06738">
    <property type="entry name" value="ThrE"/>
    <property type="match status" value="1"/>
</dbReference>
<keyword evidence="11" id="KW-1185">Reference proteome</keyword>
<feature type="transmembrane region" description="Helical" evidence="7">
    <location>
        <begin position="176"/>
        <end position="197"/>
    </location>
</feature>
<evidence type="ECO:0000256" key="6">
    <source>
        <dbReference type="ARBA" id="ARBA00034125"/>
    </source>
</evidence>
<feature type="transmembrane region" description="Helical" evidence="7">
    <location>
        <begin position="399"/>
        <end position="419"/>
    </location>
</feature>
<evidence type="ECO:0000313" key="10">
    <source>
        <dbReference type="EMBL" id="MCW2310000.1"/>
    </source>
</evidence>
<feature type="domain" description="Threonine/Serine exporter ThrE" evidence="9">
    <location>
        <begin position="277"/>
        <end position="416"/>
    </location>
</feature>
<dbReference type="EMBL" id="JAOQNS010000017">
    <property type="protein sequence ID" value="MCW2310000.1"/>
    <property type="molecule type" value="Genomic_DNA"/>
</dbReference>
<comment type="subcellular location">
    <subcellularLocation>
        <location evidence="1">Cell membrane</location>
        <topology evidence="1">Multi-pass membrane protein</topology>
    </subcellularLocation>
</comment>
<comment type="similarity">
    <text evidence="6">Belongs to the ThrE exporter (TC 2.A.79) family.</text>
</comment>
<organism evidence="10 11">
    <name type="scientific">Rhodobium gokarnense</name>
    <dbReference type="NCBI Taxonomy" id="364296"/>
    <lineage>
        <taxon>Bacteria</taxon>
        <taxon>Pseudomonadati</taxon>
        <taxon>Pseudomonadota</taxon>
        <taxon>Alphaproteobacteria</taxon>
        <taxon>Hyphomicrobiales</taxon>
        <taxon>Rhodobiaceae</taxon>
        <taxon>Rhodobium</taxon>
    </lineage>
</organism>
<feature type="transmembrane region" description="Helical" evidence="7">
    <location>
        <begin position="274"/>
        <end position="292"/>
    </location>
</feature>
<evidence type="ECO:0000256" key="7">
    <source>
        <dbReference type="SAM" id="Phobius"/>
    </source>
</evidence>
<dbReference type="PANTHER" id="PTHR34390:SF2">
    <property type="entry name" value="SUCCINATE TRANSPORTER SUBUNIT YJJP-RELATED"/>
    <property type="match status" value="1"/>
</dbReference>
<dbReference type="InterPro" id="IPR050539">
    <property type="entry name" value="ThrE_Dicarb/AminoAcid_Exp"/>
</dbReference>
<dbReference type="InterPro" id="IPR010619">
    <property type="entry name" value="ThrE-like_N"/>
</dbReference>
<evidence type="ECO:0000259" key="9">
    <source>
        <dbReference type="Pfam" id="PF12821"/>
    </source>
</evidence>
<dbReference type="RefSeq" id="WP_264603575.1">
    <property type="nucleotide sequence ID" value="NZ_JAOQNS010000017.1"/>
</dbReference>
<evidence type="ECO:0000256" key="3">
    <source>
        <dbReference type="ARBA" id="ARBA00022692"/>
    </source>
</evidence>
<evidence type="ECO:0000256" key="4">
    <source>
        <dbReference type="ARBA" id="ARBA00022989"/>
    </source>
</evidence>
<dbReference type="PANTHER" id="PTHR34390">
    <property type="entry name" value="UPF0442 PROTEIN YJJB-RELATED"/>
    <property type="match status" value="1"/>
</dbReference>
<keyword evidence="5 7" id="KW-0472">Membrane</keyword>
<keyword evidence="2" id="KW-1003">Cell membrane</keyword>
<feature type="transmembrane region" description="Helical" evidence="7">
    <location>
        <begin position="128"/>
        <end position="145"/>
    </location>
</feature>
<dbReference type="InterPro" id="IPR024528">
    <property type="entry name" value="ThrE_2"/>
</dbReference>
<sequence length="426" mass="43222">MSTETDPVILRHRDLEQIAMTALEAGRILMETGARCEVVRQGMEKAASGLGASHIHSRIGFASVSLTVTSGAQTITRMMSVGPHGVNMRLNHAVRDICRRIEAGTMTREDALAAFADRLRNTARHPKVLNALAAGIACASFGRLLGADWAAFLPVLAAASAGQAVRLLLMARGVNVFVVTAIVALVASLLAGGLALAAGSAMVAIAMSAAVLMLVPGVPALNAQTDIMQGFPTLGSARFVSVAMVLVFVTVGVALSHVALDGVAADPVAESHGVLHQALFGALAAAGFGVLFNFAPLALLWAGAAGGIALGVRTLGLEVGWPLEAASFLAAAAVALAVECLDLSLGGHQRAGSALALAGCIPMVPGSAATECIASLMALSARHPALPEATLAIAASSSLQVLFTIGAMGAGLTIVLSLLRRSDFPD</sequence>
<protein>
    <submittedName>
        <fullName evidence="10">Uncharacterized membrane protein YjjP (DUF1212 family)</fullName>
    </submittedName>
</protein>
<evidence type="ECO:0000256" key="2">
    <source>
        <dbReference type="ARBA" id="ARBA00022475"/>
    </source>
</evidence>
<keyword evidence="4 7" id="KW-1133">Transmembrane helix</keyword>
<accession>A0ABT3HHW6</accession>
<feature type="transmembrane region" description="Helical" evidence="7">
    <location>
        <begin position="203"/>
        <end position="223"/>
    </location>
</feature>
<feature type="transmembrane region" description="Helical" evidence="7">
    <location>
        <begin position="299"/>
        <end position="319"/>
    </location>
</feature>
<feature type="transmembrane region" description="Helical" evidence="7">
    <location>
        <begin position="151"/>
        <end position="169"/>
    </location>
</feature>
<proteinExistence type="inferred from homology"/>
<evidence type="ECO:0000256" key="5">
    <source>
        <dbReference type="ARBA" id="ARBA00023136"/>
    </source>
</evidence>
<feature type="domain" description="Threonine/serine exporter-like N-terminal" evidence="8">
    <location>
        <begin position="22"/>
        <end position="255"/>
    </location>
</feature>